<evidence type="ECO:0000313" key="9">
    <source>
        <dbReference type="Proteomes" id="UP000552935"/>
    </source>
</evidence>
<dbReference type="EMBL" id="JACCKI010000011">
    <property type="protein sequence ID" value="NZA05791.1"/>
    <property type="molecule type" value="Genomic_DNA"/>
</dbReference>
<dbReference type="RefSeq" id="WP_005693000.1">
    <property type="nucleotide sequence ID" value="NZ_BSWG01000019.1"/>
</dbReference>
<dbReference type="GO" id="GO:0005524">
    <property type="term" value="F:ATP binding"/>
    <property type="evidence" value="ECO:0007669"/>
    <property type="project" value="UniProtKB-KW"/>
</dbReference>
<dbReference type="PANTHER" id="PTHR30201">
    <property type="entry name" value="TRIPHOSPHORIBOSYL-DEPHOSPHO-COA SYNTHASE"/>
    <property type="match status" value="1"/>
</dbReference>
<dbReference type="AlphaFoldDB" id="A0A180ARG1"/>
<protein>
    <recommendedName>
        <fullName evidence="5">Probable 2-(5''-triphosphoribosyl)-3'-dephosphocoenzyme-A synthase</fullName>
        <shortName evidence="5">2-(5''-triphosphoribosyl)-3'-dephospho-CoA synthase</shortName>
        <ecNumber evidence="5">2.4.2.52</ecNumber>
    </recommendedName>
</protein>
<evidence type="ECO:0000256" key="2">
    <source>
        <dbReference type="ARBA" id="ARBA00022679"/>
    </source>
</evidence>
<dbReference type="GO" id="GO:0051191">
    <property type="term" value="P:prosthetic group biosynthetic process"/>
    <property type="evidence" value="ECO:0007669"/>
    <property type="project" value="TreeGrafter"/>
</dbReference>
<dbReference type="Proteomes" id="UP000307517">
    <property type="component" value="Unassembled WGS sequence"/>
</dbReference>
<dbReference type="NCBIfam" id="TIGR03125">
    <property type="entry name" value="citrate_citG"/>
    <property type="match status" value="1"/>
</dbReference>
<dbReference type="GO" id="GO:0046917">
    <property type="term" value="F:triphosphoribosyl-dephospho-CoA synthase activity"/>
    <property type="evidence" value="ECO:0007669"/>
    <property type="project" value="UniProtKB-UniRule"/>
</dbReference>
<evidence type="ECO:0000256" key="5">
    <source>
        <dbReference type="HAMAP-Rule" id="MF_00397"/>
    </source>
</evidence>
<dbReference type="InterPro" id="IPR002736">
    <property type="entry name" value="CitG"/>
</dbReference>
<dbReference type="InterPro" id="IPR017551">
    <property type="entry name" value="TriPribosyl-deP-CoA_syn_CitG"/>
</dbReference>
<dbReference type="EMBL" id="SSHM01000001">
    <property type="protein sequence ID" value="THC79864.1"/>
    <property type="molecule type" value="Genomic_DNA"/>
</dbReference>
<evidence type="ECO:0000256" key="3">
    <source>
        <dbReference type="ARBA" id="ARBA00022741"/>
    </source>
</evidence>
<reference evidence="6 9" key="2">
    <citation type="submission" date="2020-07" db="EMBL/GenBank/DDBJ databases">
        <title>Organ Donor 1.</title>
        <authorList>
            <person name="Marsh A.J."/>
            <person name="Azcarate-Peril M.A."/>
        </authorList>
    </citation>
    <scope>NUCLEOTIDE SEQUENCE [LARGE SCALE GENOMIC DNA]</scope>
    <source>
        <strain evidence="6 9">AMC0712</strain>
    </source>
</reference>
<dbReference type="HAMAP" id="MF_00397">
    <property type="entry name" value="CitG"/>
    <property type="match status" value="1"/>
</dbReference>
<dbReference type="EC" id="2.4.2.52" evidence="5"/>
<gene>
    <name evidence="5 6" type="primary">citG</name>
    <name evidence="7" type="ORF">E6L36_05275</name>
    <name evidence="6" type="ORF">H0N82_12015</name>
</gene>
<dbReference type="PANTHER" id="PTHR30201:SF2">
    <property type="entry name" value="2-(5''-TRIPHOSPHORIBOSYL)-3'-DEPHOSPHOCOENZYME-A SYNTHASE"/>
    <property type="match status" value="1"/>
</dbReference>
<evidence type="ECO:0000256" key="1">
    <source>
        <dbReference type="ARBA" id="ARBA00001210"/>
    </source>
</evidence>
<comment type="catalytic activity">
    <reaction evidence="1 5">
        <text>3'-dephospho-CoA + ATP = 2'-(5''-triphospho-alpha-D-ribosyl)-3'-dephospho-CoA + adenine</text>
        <dbReference type="Rhea" id="RHEA:15117"/>
        <dbReference type="ChEBI" id="CHEBI:16708"/>
        <dbReference type="ChEBI" id="CHEBI:30616"/>
        <dbReference type="ChEBI" id="CHEBI:57328"/>
        <dbReference type="ChEBI" id="CHEBI:61378"/>
        <dbReference type="EC" id="2.4.2.52"/>
    </reaction>
</comment>
<keyword evidence="2 5" id="KW-0808">Transferase</keyword>
<name>A0A180ARG1_LACRH</name>
<dbReference type="Gene3D" id="1.10.4200.10">
    <property type="entry name" value="Triphosphoribosyl-dephospho-CoA protein"/>
    <property type="match status" value="1"/>
</dbReference>
<proteinExistence type="inferred from homology"/>
<comment type="caution">
    <text evidence="6">The sequence shown here is derived from an EMBL/GenBank/DDBJ whole genome shotgun (WGS) entry which is preliminary data.</text>
</comment>
<comment type="similarity">
    <text evidence="5">Belongs to the CitG/MdcB family.</text>
</comment>
<dbReference type="Pfam" id="PF01874">
    <property type="entry name" value="CitG"/>
    <property type="match status" value="1"/>
</dbReference>
<keyword evidence="6" id="KW-0328">Glycosyltransferase</keyword>
<keyword evidence="3 5" id="KW-0547">Nucleotide-binding</keyword>
<evidence type="ECO:0000313" key="7">
    <source>
        <dbReference type="EMBL" id="THC79864.1"/>
    </source>
</evidence>
<sequence length="286" mass="31149">MNEQAIAQAAVTSLQAEVQLAPKPGLVDPESNGAHRDMDVTTFAASIEALTPYFQQYFHAGVVAKTVPDLYRQLRAIGIAAENAMLAATAGVNTHRGANFSFGFLLGALGWLMQQQSLQQIVTADFAPLFPTVAQVTQGVAGDFRDLEKKARWSHGEALYVKHGVTGVRGEALAGYPTIRHVILPYLRKTARRGDMRYLRLMVHLMAQVEDANVLHRGGPKGLRFVQDAAKTLLHVPDSHLPHALRQLNAEMITFNLSPGGTADYLSLAYFFDALTSLATTNSQPD</sequence>
<evidence type="ECO:0000313" key="8">
    <source>
        <dbReference type="Proteomes" id="UP000307517"/>
    </source>
</evidence>
<evidence type="ECO:0000313" key="6">
    <source>
        <dbReference type="EMBL" id="NZA05791.1"/>
    </source>
</evidence>
<evidence type="ECO:0000256" key="4">
    <source>
        <dbReference type="ARBA" id="ARBA00022840"/>
    </source>
</evidence>
<reference evidence="7 8" key="1">
    <citation type="submission" date="2019-04" db="EMBL/GenBank/DDBJ databases">
        <title>Genome Announcement to Ensure Probiotic Safety of Lactobacillus rhamnosus UBLR-58.</title>
        <authorList>
            <person name="Sulthana A."/>
            <person name="Lakshmi S.G."/>
            <person name="Madempudi R.S."/>
        </authorList>
    </citation>
    <scope>NUCLEOTIDE SEQUENCE [LARGE SCALE GENOMIC DNA]</scope>
    <source>
        <strain evidence="7 8">UBLR-58</strain>
    </source>
</reference>
<dbReference type="GO" id="GO:0016757">
    <property type="term" value="F:glycosyltransferase activity"/>
    <property type="evidence" value="ECO:0007669"/>
    <property type="project" value="UniProtKB-KW"/>
</dbReference>
<dbReference type="Proteomes" id="UP000552935">
    <property type="component" value="Unassembled WGS sequence"/>
</dbReference>
<keyword evidence="4 5" id="KW-0067">ATP-binding</keyword>
<accession>A0A180ARG1</accession>
<organism evidence="6 9">
    <name type="scientific">Lacticaseibacillus rhamnosus</name>
    <name type="common">Lactobacillus rhamnosus</name>
    <dbReference type="NCBI Taxonomy" id="47715"/>
    <lineage>
        <taxon>Bacteria</taxon>
        <taxon>Bacillati</taxon>
        <taxon>Bacillota</taxon>
        <taxon>Bacilli</taxon>
        <taxon>Lactobacillales</taxon>
        <taxon>Lactobacillaceae</taxon>
        <taxon>Lacticaseibacillus</taxon>
    </lineage>
</organism>